<reference evidence="2 3" key="1">
    <citation type="journal article" date="2019" name="Nat. Ecol. Evol.">
        <title>Megaphylogeny resolves global patterns of mushroom evolution.</title>
        <authorList>
            <person name="Varga T."/>
            <person name="Krizsan K."/>
            <person name="Foldi C."/>
            <person name="Dima B."/>
            <person name="Sanchez-Garcia M."/>
            <person name="Sanchez-Ramirez S."/>
            <person name="Szollosi G.J."/>
            <person name="Szarkandi J.G."/>
            <person name="Papp V."/>
            <person name="Albert L."/>
            <person name="Andreopoulos W."/>
            <person name="Angelini C."/>
            <person name="Antonin V."/>
            <person name="Barry K.W."/>
            <person name="Bougher N.L."/>
            <person name="Buchanan P."/>
            <person name="Buyck B."/>
            <person name="Bense V."/>
            <person name="Catcheside P."/>
            <person name="Chovatia M."/>
            <person name="Cooper J."/>
            <person name="Damon W."/>
            <person name="Desjardin D."/>
            <person name="Finy P."/>
            <person name="Geml J."/>
            <person name="Haridas S."/>
            <person name="Hughes K."/>
            <person name="Justo A."/>
            <person name="Karasinski D."/>
            <person name="Kautmanova I."/>
            <person name="Kiss B."/>
            <person name="Kocsube S."/>
            <person name="Kotiranta H."/>
            <person name="LaButti K.M."/>
            <person name="Lechner B.E."/>
            <person name="Liimatainen K."/>
            <person name="Lipzen A."/>
            <person name="Lukacs Z."/>
            <person name="Mihaltcheva S."/>
            <person name="Morgado L.N."/>
            <person name="Niskanen T."/>
            <person name="Noordeloos M.E."/>
            <person name="Ohm R.A."/>
            <person name="Ortiz-Santana B."/>
            <person name="Ovrebo C."/>
            <person name="Racz N."/>
            <person name="Riley R."/>
            <person name="Savchenko A."/>
            <person name="Shiryaev A."/>
            <person name="Soop K."/>
            <person name="Spirin V."/>
            <person name="Szebenyi C."/>
            <person name="Tomsovsky M."/>
            <person name="Tulloss R.E."/>
            <person name="Uehling J."/>
            <person name="Grigoriev I.V."/>
            <person name="Vagvolgyi C."/>
            <person name="Papp T."/>
            <person name="Martin F.M."/>
            <person name="Miettinen O."/>
            <person name="Hibbett D.S."/>
            <person name="Nagy L.G."/>
        </authorList>
    </citation>
    <scope>NUCLEOTIDE SEQUENCE [LARGE SCALE GENOMIC DNA]</scope>
    <source>
        <strain evidence="2 3">FP101781</strain>
    </source>
</reference>
<comment type="caution">
    <text evidence="2">The sequence shown here is derived from an EMBL/GenBank/DDBJ whole genome shotgun (WGS) entry which is preliminary data.</text>
</comment>
<evidence type="ECO:0000313" key="3">
    <source>
        <dbReference type="Proteomes" id="UP000298030"/>
    </source>
</evidence>
<dbReference type="EMBL" id="QPFP01000126">
    <property type="protein sequence ID" value="TEB21036.1"/>
    <property type="molecule type" value="Genomic_DNA"/>
</dbReference>
<sequence>MSSRASGLMVSTLPMDDKAIWTHSRILLLASSSDFIFMGPVHSFAYTCAHAVVCFGFLPILSVRMLRLVGH</sequence>
<keyword evidence="1" id="KW-1133">Transmembrane helix</keyword>
<dbReference type="AlphaFoldDB" id="A0A4Y7SGP7"/>
<name>A0A4Y7SGP7_COPMI</name>
<evidence type="ECO:0000313" key="2">
    <source>
        <dbReference type="EMBL" id="TEB21036.1"/>
    </source>
</evidence>
<keyword evidence="3" id="KW-1185">Reference proteome</keyword>
<organism evidence="2 3">
    <name type="scientific">Coprinellus micaceus</name>
    <name type="common">Glistening ink-cap mushroom</name>
    <name type="synonym">Coprinus micaceus</name>
    <dbReference type="NCBI Taxonomy" id="71717"/>
    <lineage>
        <taxon>Eukaryota</taxon>
        <taxon>Fungi</taxon>
        <taxon>Dikarya</taxon>
        <taxon>Basidiomycota</taxon>
        <taxon>Agaricomycotina</taxon>
        <taxon>Agaricomycetes</taxon>
        <taxon>Agaricomycetidae</taxon>
        <taxon>Agaricales</taxon>
        <taxon>Agaricineae</taxon>
        <taxon>Psathyrellaceae</taxon>
        <taxon>Coprinellus</taxon>
    </lineage>
</organism>
<feature type="transmembrane region" description="Helical" evidence="1">
    <location>
        <begin position="44"/>
        <end position="66"/>
    </location>
</feature>
<protein>
    <submittedName>
        <fullName evidence="2">Uncharacterized protein</fullName>
    </submittedName>
</protein>
<proteinExistence type="predicted"/>
<gene>
    <name evidence="2" type="ORF">FA13DRAFT_171567</name>
</gene>
<accession>A0A4Y7SGP7</accession>
<keyword evidence="1" id="KW-0812">Transmembrane</keyword>
<keyword evidence="1" id="KW-0472">Membrane</keyword>
<evidence type="ECO:0000256" key="1">
    <source>
        <dbReference type="SAM" id="Phobius"/>
    </source>
</evidence>
<dbReference type="Proteomes" id="UP000298030">
    <property type="component" value="Unassembled WGS sequence"/>
</dbReference>